<keyword evidence="6" id="KW-0808">Transferase</keyword>
<dbReference type="FunFam" id="3.30.950.10:FF:000004">
    <property type="entry name" value="Diphthine synthase putative"/>
    <property type="match status" value="1"/>
</dbReference>
<comment type="function">
    <text evidence="1">S-adenosyl-L-methionine-dependent methyltransferase that catalyzes four methylations of the modified target histidine residue in translation elongation factor 2 (EF-2), to form an intermediate called diphthine methyl ester. The four successive methylation reactions represent the second step of diphthamide biosynthesis.</text>
</comment>
<evidence type="ECO:0000313" key="11">
    <source>
        <dbReference type="EMBL" id="CEP15217.1"/>
    </source>
</evidence>
<dbReference type="UniPathway" id="UPA00559"/>
<dbReference type="InterPro" id="IPR035996">
    <property type="entry name" value="4pyrrol_Methylase_sf"/>
</dbReference>
<feature type="binding site" evidence="9">
    <location>
        <position position="9"/>
    </location>
    <ligand>
        <name>S-adenosyl-L-methionine</name>
        <dbReference type="ChEBI" id="CHEBI:59789"/>
    </ligand>
</feature>
<dbReference type="CDD" id="cd11647">
    <property type="entry name" value="DHP5_DphB"/>
    <property type="match status" value="1"/>
</dbReference>
<dbReference type="InterPro" id="IPR000878">
    <property type="entry name" value="4pyrrol_Mease"/>
</dbReference>
<dbReference type="EMBL" id="LN732021">
    <property type="protein sequence ID" value="CEP15217.1"/>
    <property type="molecule type" value="Genomic_DNA"/>
</dbReference>
<evidence type="ECO:0000256" key="4">
    <source>
        <dbReference type="ARBA" id="ARBA00011927"/>
    </source>
</evidence>
<keyword evidence="5" id="KW-0489">Methyltransferase</keyword>
<feature type="binding site" evidence="9">
    <location>
        <position position="163"/>
    </location>
    <ligand>
        <name>S-adenosyl-L-methionine</name>
        <dbReference type="ChEBI" id="CHEBI:59789"/>
    </ligand>
</feature>
<dbReference type="PIRSF" id="PIRSF036432">
    <property type="entry name" value="Diphthine_synth"/>
    <property type="match status" value="1"/>
</dbReference>
<evidence type="ECO:0000256" key="2">
    <source>
        <dbReference type="ARBA" id="ARBA00005156"/>
    </source>
</evidence>
<evidence type="ECO:0000256" key="9">
    <source>
        <dbReference type="PIRSR" id="PIRSR036432-1"/>
    </source>
</evidence>
<feature type="binding site" evidence="9">
    <location>
        <position position="246"/>
    </location>
    <ligand>
        <name>S-adenosyl-L-methionine</name>
        <dbReference type="ChEBI" id="CHEBI:59789"/>
    </ligand>
</feature>
<dbReference type="SUPFAM" id="SSF53790">
    <property type="entry name" value="Tetrapyrrole methylase"/>
    <property type="match status" value="1"/>
</dbReference>
<dbReference type="GO" id="GO:0032259">
    <property type="term" value="P:methylation"/>
    <property type="evidence" value="ECO:0007669"/>
    <property type="project" value="UniProtKB-KW"/>
</dbReference>
<dbReference type="NCBIfam" id="TIGR00522">
    <property type="entry name" value="dph5"/>
    <property type="match status" value="1"/>
</dbReference>
<evidence type="ECO:0000256" key="6">
    <source>
        <dbReference type="ARBA" id="ARBA00022679"/>
    </source>
</evidence>
<dbReference type="FunFam" id="3.40.1010.10:FF:000004">
    <property type="entry name" value="Putative diphthine synthase"/>
    <property type="match status" value="1"/>
</dbReference>
<evidence type="ECO:0000259" key="10">
    <source>
        <dbReference type="Pfam" id="PF00590"/>
    </source>
</evidence>
<proteinExistence type="inferred from homology"/>
<evidence type="ECO:0000256" key="5">
    <source>
        <dbReference type="ARBA" id="ARBA00022603"/>
    </source>
</evidence>
<dbReference type="InterPro" id="IPR014777">
    <property type="entry name" value="4pyrrole_Mease_sub1"/>
</dbReference>
<evidence type="ECO:0000313" key="12">
    <source>
        <dbReference type="Proteomes" id="UP000054107"/>
    </source>
</evidence>
<feature type="binding site" evidence="9">
    <location>
        <position position="87"/>
    </location>
    <ligand>
        <name>S-adenosyl-L-methionine</name>
        <dbReference type="ChEBI" id="CHEBI:59789"/>
    </ligand>
</feature>
<evidence type="ECO:0000256" key="3">
    <source>
        <dbReference type="ARBA" id="ARBA00006729"/>
    </source>
</evidence>
<comment type="similarity">
    <text evidence="3">Belongs to the diphthine synthase family.</text>
</comment>
<evidence type="ECO:0000256" key="8">
    <source>
        <dbReference type="ARBA" id="ARBA00048752"/>
    </source>
</evidence>
<dbReference type="PANTHER" id="PTHR10882:SF0">
    <property type="entry name" value="DIPHTHINE METHYL ESTER SYNTHASE"/>
    <property type="match status" value="1"/>
</dbReference>
<dbReference type="GO" id="GO:0017183">
    <property type="term" value="P:protein histidyl modification to diphthamide"/>
    <property type="evidence" value="ECO:0007669"/>
    <property type="project" value="UniProtKB-UniPathway"/>
</dbReference>
<feature type="domain" description="Tetrapyrrole methylase" evidence="10">
    <location>
        <begin position="1"/>
        <end position="236"/>
    </location>
</feature>
<gene>
    <name evidence="11" type="primary">PARPA_09422.1 scaffold 36645</name>
</gene>
<organism evidence="11 12">
    <name type="scientific">Parasitella parasitica</name>
    <dbReference type="NCBI Taxonomy" id="35722"/>
    <lineage>
        <taxon>Eukaryota</taxon>
        <taxon>Fungi</taxon>
        <taxon>Fungi incertae sedis</taxon>
        <taxon>Mucoromycota</taxon>
        <taxon>Mucoromycotina</taxon>
        <taxon>Mucoromycetes</taxon>
        <taxon>Mucorales</taxon>
        <taxon>Mucorineae</taxon>
        <taxon>Mucoraceae</taxon>
        <taxon>Parasitella</taxon>
    </lineage>
</organism>
<accession>A0A0B7NIN3</accession>
<dbReference type="EC" id="2.1.1.314" evidence="4"/>
<comment type="pathway">
    <text evidence="2">Protein modification; peptidyl-diphthamide biosynthesis.</text>
</comment>
<dbReference type="OrthoDB" id="2516at2759"/>
<evidence type="ECO:0000256" key="7">
    <source>
        <dbReference type="ARBA" id="ARBA00022691"/>
    </source>
</evidence>
<dbReference type="Gene3D" id="3.40.1010.10">
    <property type="entry name" value="Cobalt-precorrin-4 Transmethylase, Domain 1"/>
    <property type="match status" value="1"/>
</dbReference>
<protein>
    <recommendedName>
        <fullName evidence="4">diphthine methyl ester synthase</fullName>
        <ecNumber evidence="4">2.1.1.314</ecNumber>
    </recommendedName>
</protein>
<name>A0A0B7NIN3_9FUNG</name>
<dbReference type="STRING" id="35722.A0A0B7NIN3"/>
<dbReference type="AlphaFoldDB" id="A0A0B7NIN3"/>
<dbReference type="GO" id="GO:0141133">
    <property type="term" value="F:diphthine methyl ester synthase activity"/>
    <property type="evidence" value="ECO:0007669"/>
    <property type="project" value="UniProtKB-EC"/>
</dbReference>
<keyword evidence="12" id="KW-1185">Reference proteome</keyword>
<dbReference type="Proteomes" id="UP000054107">
    <property type="component" value="Unassembled WGS sequence"/>
</dbReference>
<dbReference type="InterPro" id="IPR014776">
    <property type="entry name" value="4pyrrole_Mease_sub2"/>
</dbReference>
<feature type="binding site" evidence="9">
    <location>
        <position position="84"/>
    </location>
    <ligand>
        <name>S-adenosyl-L-methionine</name>
        <dbReference type="ChEBI" id="CHEBI:59789"/>
    </ligand>
</feature>
<dbReference type="Pfam" id="PF00590">
    <property type="entry name" value="TP_methylase"/>
    <property type="match status" value="1"/>
</dbReference>
<comment type="catalytic activity">
    <reaction evidence="8">
        <text>2-[(3S)-amino-3-carboxypropyl]-L-histidyl-[translation elongation factor 2] + 4 S-adenosyl-L-methionine = diphthine methyl ester-[translation elongation factor 2] + 4 S-adenosyl-L-homocysteine + 3 H(+)</text>
        <dbReference type="Rhea" id="RHEA:42652"/>
        <dbReference type="Rhea" id="RHEA-COMP:9749"/>
        <dbReference type="Rhea" id="RHEA-COMP:10173"/>
        <dbReference type="ChEBI" id="CHEBI:15378"/>
        <dbReference type="ChEBI" id="CHEBI:57856"/>
        <dbReference type="ChEBI" id="CHEBI:59789"/>
        <dbReference type="ChEBI" id="CHEBI:73995"/>
        <dbReference type="ChEBI" id="CHEBI:79005"/>
        <dbReference type="EC" id="2.1.1.314"/>
    </reaction>
</comment>
<keyword evidence="7 9" id="KW-0949">S-adenosyl-L-methionine</keyword>
<dbReference type="PANTHER" id="PTHR10882">
    <property type="entry name" value="DIPHTHINE SYNTHASE"/>
    <property type="match status" value="1"/>
</dbReference>
<dbReference type="InterPro" id="IPR004551">
    <property type="entry name" value="Dphthn_synthase"/>
</dbReference>
<dbReference type="HAMAP" id="MF_01084">
    <property type="entry name" value="Diphthine_synth"/>
    <property type="match status" value="1"/>
</dbReference>
<evidence type="ECO:0000256" key="1">
    <source>
        <dbReference type="ARBA" id="ARBA00004006"/>
    </source>
</evidence>
<feature type="binding site" evidence="9">
    <location>
        <begin position="112"/>
        <end position="113"/>
    </location>
    <ligand>
        <name>S-adenosyl-L-methionine</name>
        <dbReference type="ChEBI" id="CHEBI:59789"/>
    </ligand>
</feature>
<reference evidence="11 12" key="1">
    <citation type="submission" date="2014-09" db="EMBL/GenBank/DDBJ databases">
        <authorList>
            <person name="Ellenberger Sabrina"/>
        </authorList>
    </citation>
    <scope>NUCLEOTIDE SEQUENCE [LARGE SCALE GENOMIC DNA]</scope>
    <source>
        <strain evidence="11 12">CBS 412.66</strain>
    </source>
</reference>
<dbReference type="Gene3D" id="3.30.950.10">
    <property type="entry name" value="Methyltransferase, Cobalt-precorrin-4 Transmethylase, Domain 2"/>
    <property type="match status" value="1"/>
</dbReference>
<sequence>MFYVVGLGLGDEKDITVAGLEAVKGSDRIYLEAYTSILTVGKEKLEEYYGKDVIVADREMVESDSDTILANADKVDVAFLVVGDPYGATTHTDLVIRAREMNIPVKIIHNASIMNAIGACGLQLYNFGQTISIVFFTETWRPDSFYDRIKENHQLGLHTLCLLDIKVKEQSMENMARGRLIYEPPRYMTVNQAVKQLLEIEEKRGEGICKSDSLAIGCTRIGTNTQKIVAGKLEELVEVDFGGPLHSLVLIGSRMHEMEAEFVKEYAFNEETFNAIVKRDYVH</sequence>